<dbReference type="AlphaFoldDB" id="A0A0N5DAJ8"/>
<feature type="transmembrane region" description="Helical" evidence="1">
    <location>
        <begin position="29"/>
        <end position="48"/>
    </location>
</feature>
<name>A0A0N5DAJ8_THECL</name>
<keyword evidence="1" id="KW-1133">Transmembrane helix</keyword>
<keyword evidence="1" id="KW-0472">Membrane</keyword>
<evidence type="ECO:0000256" key="1">
    <source>
        <dbReference type="SAM" id="Phobius"/>
    </source>
</evidence>
<reference evidence="2 3" key="2">
    <citation type="submission" date="2018-11" db="EMBL/GenBank/DDBJ databases">
        <authorList>
            <consortium name="Pathogen Informatics"/>
        </authorList>
    </citation>
    <scope>NUCLEOTIDE SEQUENCE [LARGE SCALE GENOMIC DNA]</scope>
</reference>
<feature type="transmembrane region" description="Helical" evidence="1">
    <location>
        <begin position="69"/>
        <end position="88"/>
    </location>
</feature>
<dbReference type="EMBL" id="UYYF01005007">
    <property type="protein sequence ID" value="VDN07864.1"/>
    <property type="molecule type" value="Genomic_DNA"/>
</dbReference>
<evidence type="ECO:0000313" key="4">
    <source>
        <dbReference type="WBParaSite" id="TCLT_0001019801-mRNA-1"/>
    </source>
</evidence>
<dbReference type="OMA" id="FFTWIFA"/>
<dbReference type="WBParaSite" id="TCLT_0001019801-mRNA-1">
    <property type="protein sequence ID" value="TCLT_0001019801-mRNA-1"/>
    <property type="gene ID" value="TCLT_0001019801"/>
</dbReference>
<proteinExistence type="predicted"/>
<protein>
    <submittedName>
        <fullName evidence="4">DUF4149 domain-containing protein</fullName>
    </submittedName>
</protein>
<evidence type="ECO:0000313" key="3">
    <source>
        <dbReference type="Proteomes" id="UP000276776"/>
    </source>
</evidence>
<dbReference type="OrthoDB" id="5791021at2759"/>
<keyword evidence="3" id="KW-1185">Reference proteome</keyword>
<feature type="transmembrane region" description="Helical" evidence="1">
    <location>
        <begin position="100"/>
        <end position="116"/>
    </location>
</feature>
<gene>
    <name evidence="2" type="ORF">TCLT_LOCUS10187</name>
</gene>
<accession>A0A0N5DAJ8</accession>
<organism evidence="4">
    <name type="scientific">Thelazia callipaeda</name>
    <name type="common">Oriental eyeworm</name>
    <name type="synonym">Parasitic nematode</name>
    <dbReference type="NCBI Taxonomy" id="103827"/>
    <lineage>
        <taxon>Eukaryota</taxon>
        <taxon>Metazoa</taxon>
        <taxon>Ecdysozoa</taxon>
        <taxon>Nematoda</taxon>
        <taxon>Chromadorea</taxon>
        <taxon>Rhabditida</taxon>
        <taxon>Spirurina</taxon>
        <taxon>Spiruromorpha</taxon>
        <taxon>Thelazioidea</taxon>
        <taxon>Thelaziidae</taxon>
        <taxon>Thelazia</taxon>
    </lineage>
</organism>
<dbReference type="Proteomes" id="UP000276776">
    <property type="component" value="Unassembled WGS sequence"/>
</dbReference>
<sequence>MCFAAFALFASSFIWNNNNVYIQLGYKGYGWQTLIIGCLLIIWIINVINLFAHISGTDLIQEYGKSKLIIIYGICVIIALIAALLETWNSSLASQDENNILHPRFVISAVNILLASKRIAYFHHIIDSTTVKLGILLLQVLHHFNTPQGYSILD</sequence>
<evidence type="ECO:0000313" key="2">
    <source>
        <dbReference type="EMBL" id="VDN07864.1"/>
    </source>
</evidence>
<keyword evidence="1" id="KW-0812">Transmembrane</keyword>
<reference evidence="4" key="1">
    <citation type="submission" date="2017-02" db="UniProtKB">
        <authorList>
            <consortium name="WormBaseParasite"/>
        </authorList>
    </citation>
    <scope>IDENTIFICATION</scope>
</reference>